<evidence type="ECO:0000313" key="2">
    <source>
        <dbReference type="Proteomes" id="UP000678499"/>
    </source>
</evidence>
<proteinExistence type="predicted"/>
<sequence length="87" mass="9716">MPRVARKRVVESESKENGAEAIEAEFPGVEIEYNSGKPRKGAFEFVMVDKDGADIELWSGVSLGPPRKLKFPDDAVEMVKKIKEHVD</sequence>
<keyword evidence="2" id="KW-1185">Reference proteome</keyword>
<dbReference type="EMBL" id="CAJPEX010000409">
    <property type="protein sequence ID" value="CAG0915547.1"/>
    <property type="molecule type" value="Genomic_DNA"/>
</dbReference>
<gene>
    <name evidence="1" type="ORF">NMOB1V02_LOCUS3192</name>
</gene>
<organism evidence="1">
    <name type="scientific">Notodromas monacha</name>
    <dbReference type="NCBI Taxonomy" id="399045"/>
    <lineage>
        <taxon>Eukaryota</taxon>
        <taxon>Metazoa</taxon>
        <taxon>Ecdysozoa</taxon>
        <taxon>Arthropoda</taxon>
        <taxon>Crustacea</taxon>
        <taxon>Oligostraca</taxon>
        <taxon>Ostracoda</taxon>
        <taxon>Podocopa</taxon>
        <taxon>Podocopida</taxon>
        <taxon>Cypridocopina</taxon>
        <taxon>Cypridoidea</taxon>
        <taxon>Cyprididae</taxon>
        <taxon>Notodromas</taxon>
    </lineage>
</organism>
<evidence type="ECO:0000313" key="1">
    <source>
        <dbReference type="EMBL" id="CAD7275395.1"/>
    </source>
</evidence>
<reference evidence="1" key="1">
    <citation type="submission" date="2020-11" db="EMBL/GenBank/DDBJ databases">
        <authorList>
            <person name="Tran Van P."/>
        </authorList>
    </citation>
    <scope>NUCLEOTIDE SEQUENCE</scope>
</reference>
<name>A0A7R9GC20_9CRUS</name>
<protein>
    <recommendedName>
        <fullName evidence="3">Selenoprotein H</fullName>
    </recommendedName>
</protein>
<dbReference type="OrthoDB" id="1933874at2759"/>
<dbReference type="Proteomes" id="UP000678499">
    <property type="component" value="Unassembled WGS sequence"/>
</dbReference>
<evidence type="ECO:0008006" key="3">
    <source>
        <dbReference type="Google" id="ProtNLM"/>
    </source>
</evidence>
<dbReference type="EMBL" id="OA882446">
    <property type="protein sequence ID" value="CAD7275395.1"/>
    <property type="molecule type" value="Genomic_DNA"/>
</dbReference>
<accession>A0A7R9GC20</accession>
<dbReference type="AlphaFoldDB" id="A0A7R9GC20"/>